<dbReference type="EMBL" id="KZ852159">
    <property type="protein sequence ID" value="RDH26364.1"/>
    <property type="molecule type" value="Genomic_DNA"/>
</dbReference>
<dbReference type="STRING" id="1341132.A0A3F3PHD2"/>
<sequence length="456" mass="49820">MSESSPATTKPTEIGTEASTSLQATPGDPMSEPPPPFFQAWFMPGTGCEELSQRLPCISDGLPQASGKLAVSFDQPVLVLEFAANDPYYLVPQPIHDNTQAHEDKLIPEEGNNADHTKPETLCRKTGLRKSSCFEAQIMDGQAKYAETRNMYAWVHRPLATRRQEARQRHQRIPRPLNSFILYRLAYSDRRGKPRTAKGHSQELTLRSKAFSNLGQNSQPAAWAPSVDNNRACEVPAEEGNLIQSCSLSPTGFMPLGSAVLIWEQWTSYSQTTSAEYNSKGTQACLPVATGQTEIAATACLVSQPAAPGIEAANRRSASLPLSIPYEIGNTAYNARATAKAHPSQTSSFVAIGTFAGIPMPVTEAMSECVNGSSCDESDFLTLFSEPTPLENPTPSVSWIEAEMAKMVAKDQHDSQHYEFVSDDLSLRDRQMIGPSLDYVSCLTQGTRAWHSDRVS</sequence>
<dbReference type="RefSeq" id="XP_026619386.1">
    <property type="nucleotide sequence ID" value="XM_026773045.1"/>
</dbReference>
<proteinExistence type="predicted"/>
<keyword evidence="3" id="KW-1185">Reference proteome</keyword>
<evidence type="ECO:0000313" key="2">
    <source>
        <dbReference type="EMBL" id="RDH26364.1"/>
    </source>
</evidence>
<evidence type="ECO:0000256" key="1">
    <source>
        <dbReference type="SAM" id="MobiDB-lite"/>
    </source>
</evidence>
<organism evidence="2 3">
    <name type="scientific">Aspergillus welwitschiae</name>
    <dbReference type="NCBI Taxonomy" id="1341132"/>
    <lineage>
        <taxon>Eukaryota</taxon>
        <taxon>Fungi</taxon>
        <taxon>Dikarya</taxon>
        <taxon>Ascomycota</taxon>
        <taxon>Pezizomycotina</taxon>
        <taxon>Eurotiomycetes</taxon>
        <taxon>Eurotiomycetidae</taxon>
        <taxon>Eurotiales</taxon>
        <taxon>Aspergillaceae</taxon>
        <taxon>Aspergillus</taxon>
        <taxon>Aspergillus subgen. Circumdati</taxon>
    </lineage>
</organism>
<dbReference type="Proteomes" id="UP000253729">
    <property type="component" value="Unassembled WGS sequence"/>
</dbReference>
<evidence type="ECO:0000313" key="3">
    <source>
        <dbReference type="Proteomes" id="UP000253729"/>
    </source>
</evidence>
<name>A0A3F3PHD2_9EURO</name>
<protein>
    <submittedName>
        <fullName evidence="2">Uncharacterized protein</fullName>
    </submittedName>
</protein>
<feature type="compositionally biased region" description="Polar residues" evidence="1">
    <location>
        <begin position="1"/>
        <end position="24"/>
    </location>
</feature>
<gene>
    <name evidence="2" type="ORF">BDQ94DRAFT_178032</name>
</gene>
<dbReference type="AlphaFoldDB" id="A0A3F3PHD2"/>
<feature type="region of interest" description="Disordered" evidence="1">
    <location>
        <begin position="1"/>
        <end position="38"/>
    </location>
</feature>
<accession>A0A3F3PHD2</accession>
<dbReference type="GeneID" id="38141401"/>
<reference evidence="2 3" key="1">
    <citation type="submission" date="2018-07" db="EMBL/GenBank/DDBJ databases">
        <title>The genomes of Aspergillus section Nigri reveals drivers in fungal speciation.</title>
        <authorList>
            <consortium name="DOE Joint Genome Institute"/>
            <person name="Vesth T.C."/>
            <person name="Nybo J."/>
            <person name="Theobald S."/>
            <person name="Brandl J."/>
            <person name="Frisvad J.C."/>
            <person name="Nielsen K.F."/>
            <person name="Lyhne E.K."/>
            <person name="Kogle M.E."/>
            <person name="Kuo A."/>
            <person name="Riley R."/>
            <person name="Clum A."/>
            <person name="Nolan M."/>
            <person name="Lipzen A."/>
            <person name="Salamov A."/>
            <person name="Henrissat B."/>
            <person name="Wiebenga A."/>
            <person name="De vries R.P."/>
            <person name="Grigoriev I.V."/>
            <person name="Mortensen U.H."/>
            <person name="Andersen M.R."/>
            <person name="Baker S.E."/>
        </authorList>
    </citation>
    <scope>NUCLEOTIDE SEQUENCE [LARGE SCALE GENOMIC DNA]</scope>
    <source>
        <strain evidence="2 3">CBS 139.54b</strain>
    </source>
</reference>